<dbReference type="Pfam" id="PF07660">
    <property type="entry name" value="STN"/>
    <property type="match status" value="1"/>
</dbReference>
<feature type="domain" description="Secretin/TonB short N-terminal" evidence="5">
    <location>
        <begin position="1"/>
        <end position="43"/>
    </location>
</feature>
<evidence type="ECO:0000256" key="1">
    <source>
        <dbReference type="ARBA" id="ARBA00022448"/>
    </source>
</evidence>
<sequence length="95" mass="9595">MVRGKNSPGAPGRMTREEALARILSGSGLNYRVSGNAIIISDPAAAAGGSFDSDSSLLVDTIDVTSSQNPASGSGFQGTPDWAYETPQLAGHGSA</sequence>
<keyword evidence="3" id="KW-0998">Cell outer membrane</keyword>
<keyword evidence="2" id="KW-0472">Membrane</keyword>
<dbReference type="RefSeq" id="WP_244451463.1">
    <property type="nucleotide sequence ID" value="NZ_CP083242.1"/>
</dbReference>
<evidence type="ECO:0000313" key="7">
    <source>
        <dbReference type="Proteomes" id="UP000831684"/>
    </source>
</evidence>
<organism evidence="6 7">
    <name type="scientific">Ancylobacter polymorphus</name>
    <dbReference type="NCBI Taxonomy" id="223390"/>
    <lineage>
        <taxon>Bacteria</taxon>
        <taxon>Pseudomonadati</taxon>
        <taxon>Pseudomonadota</taxon>
        <taxon>Alphaproteobacteria</taxon>
        <taxon>Hyphomicrobiales</taxon>
        <taxon>Xanthobacteraceae</taxon>
        <taxon>Ancylobacter</taxon>
    </lineage>
</organism>
<dbReference type="Proteomes" id="UP000831684">
    <property type="component" value="Plasmid pC"/>
</dbReference>
<protein>
    <submittedName>
        <fullName evidence="6">STN domain-containing protein</fullName>
    </submittedName>
</protein>
<keyword evidence="1" id="KW-0813">Transport</keyword>
<keyword evidence="6" id="KW-0614">Plasmid</keyword>
<evidence type="ECO:0000259" key="5">
    <source>
        <dbReference type="SMART" id="SM00965"/>
    </source>
</evidence>
<evidence type="ECO:0000256" key="3">
    <source>
        <dbReference type="ARBA" id="ARBA00023237"/>
    </source>
</evidence>
<dbReference type="SMART" id="SM00965">
    <property type="entry name" value="STN"/>
    <property type="match status" value="1"/>
</dbReference>
<gene>
    <name evidence="6" type="ORF">K9D25_24080</name>
</gene>
<dbReference type="AlphaFoldDB" id="A0A9E7A6Q3"/>
<dbReference type="GO" id="GO:0019867">
    <property type="term" value="C:outer membrane"/>
    <property type="evidence" value="ECO:0007669"/>
    <property type="project" value="InterPro"/>
</dbReference>
<evidence type="ECO:0000256" key="2">
    <source>
        <dbReference type="ARBA" id="ARBA00023136"/>
    </source>
</evidence>
<accession>A0A9E7A6Q3</accession>
<name>A0A9E7A6Q3_9HYPH</name>
<dbReference type="KEGG" id="apol:K9D25_24080"/>
<dbReference type="Gene3D" id="3.55.50.30">
    <property type="match status" value="1"/>
</dbReference>
<geneLocation type="plasmid" evidence="6 7">
    <name>pC</name>
</geneLocation>
<evidence type="ECO:0000313" key="6">
    <source>
        <dbReference type="EMBL" id="UOK73888.1"/>
    </source>
</evidence>
<feature type="region of interest" description="Disordered" evidence="4">
    <location>
        <begin position="66"/>
        <end position="95"/>
    </location>
</feature>
<proteinExistence type="predicted"/>
<evidence type="ECO:0000256" key="4">
    <source>
        <dbReference type="SAM" id="MobiDB-lite"/>
    </source>
</evidence>
<reference evidence="6" key="1">
    <citation type="submission" date="2021-09" db="EMBL/GenBank/DDBJ databases">
        <title>Network and meta-omics reveal the key degrader and cooperation patterns in an efficient 1,4-dioxane-degrading microbial community.</title>
        <authorList>
            <person name="Dai C."/>
        </authorList>
    </citation>
    <scope>NUCLEOTIDE SEQUENCE</scope>
    <source>
        <strain evidence="6">ZM13</strain>
        <plasmid evidence="6">pC</plasmid>
    </source>
</reference>
<dbReference type="InterPro" id="IPR011662">
    <property type="entry name" value="Secretin/TonB_short_N"/>
</dbReference>
<dbReference type="EMBL" id="CP083242">
    <property type="protein sequence ID" value="UOK73888.1"/>
    <property type="molecule type" value="Genomic_DNA"/>
</dbReference>